<dbReference type="InterPro" id="IPR027363">
    <property type="entry name" value="M1Pi_N"/>
</dbReference>
<proteinExistence type="predicted"/>
<feature type="non-terminal residue" evidence="2">
    <location>
        <position position="82"/>
    </location>
</feature>
<dbReference type="SUPFAM" id="SSF100950">
    <property type="entry name" value="NagB/RpiA/CoA transferase-like"/>
    <property type="match status" value="1"/>
</dbReference>
<evidence type="ECO:0000313" key="2">
    <source>
        <dbReference type="EMBL" id="GAG66297.1"/>
    </source>
</evidence>
<keyword evidence="1" id="KW-0472">Membrane</keyword>
<dbReference type="Gene3D" id="1.20.120.420">
    <property type="entry name" value="translation initiation factor eif-2b, domain 1"/>
    <property type="match status" value="1"/>
</dbReference>
<evidence type="ECO:0008006" key="3">
    <source>
        <dbReference type="Google" id="ProtNLM"/>
    </source>
</evidence>
<dbReference type="AlphaFoldDB" id="X1A845"/>
<sequence>MFPNLLLKSLLSYHKHTLKDEYIICNDYKCVAKAIKSMVIRGAPAIGVAAAYGFALAGLSSKAKTSKALLDDLKVAHSHLSE</sequence>
<accession>X1A845</accession>
<protein>
    <recommendedName>
        <fullName evidence="3">S-methyl-5-thioribose-1-phosphate isomerase</fullName>
    </recommendedName>
</protein>
<gene>
    <name evidence="2" type="ORF">S01H4_04740</name>
</gene>
<reference evidence="2" key="1">
    <citation type="journal article" date="2014" name="Front. Microbiol.">
        <title>High frequency of phylogenetically diverse reductive dehalogenase-homologous genes in deep subseafloor sedimentary metagenomes.</title>
        <authorList>
            <person name="Kawai M."/>
            <person name="Futagami T."/>
            <person name="Toyoda A."/>
            <person name="Takaki Y."/>
            <person name="Nishi S."/>
            <person name="Hori S."/>
            <person name="Arai W."/>
            <person name="Tsubouchi T."/>
            <person name="Morono Y."/>
            <person name="Uchiyama I."/>
            <person name="Ito T."/>
            <person name="Fujiyama A."/>
            <person name="Inagaki F."/>
            <person name="Takami H."/>
        </authorList>
    </citation>
    <scope>NUCLEOTIDE SEQUENCE</scope>
    <source>
        <strain evidence="2">Expedition CK06-06</strain>
    </source>
</reference>
<name>X1A845_9ZZZZ</name>
<comment type="caution">
    <text evidence="2">The sequence shown here is derived from an EMBL/GenBank/DDBJ whole genome shotgun (WGS) entry which is preliminary data.</text>
</comment>
<keyword evidence="1" id="KW-1133">Transmembrane helix</keyword>
<dbReference type="EMBL" id="BART01001298">
    <property type="protein sequence ID" value="GAG66297.1"/>
    <property type="molecule type" value="Genomic_DNA"/>
</dbReference>
<evidence type="ECO:0000256" key="1">
    <source>
        <dbReference type="SAM" id="Phobius"/>
    </source>
</evidence>
<keyword evidence="1" id="KW-0812">Transmembrane</keyword>
<organism evidence="2">
    <name type="scientific">marine sediment metagenome</name>
    <dbReference type="NCBI Taxonomy" id="412755"/>
    <lineage>
        <taxon>unclassified sequences</taxon>
        <taxon>metagenomes</taxon>
        <taxon>ecological metagenomes</taxon>
    </lineage>
</organism>
<dbReference type="InterPro" id="IPR037171">
    <property type="entry name" value="NagB/RpiA_transferase-like"/>
</dbReference>
<feature type="transmembrane region" description="Helical" evidence="1">
    <location>
        <begin position="38"/>
        <end position="59"/>
    </location>
</feature>